<dbReference type="GO" id="GO:0009507">
    <property type="term" value="C:chloroplast"/>
    <property type="evidence" value="ECO:0007669"/>
    <property type="project" value="TreeGrafter"/>
</dbReference>
<feature type="domain" description="Pyruvate carboxyltransferase" evidence="8">
    <location>
        <begin position="142"/>
        <end position="398"/>
    </location>
</feature>
<dbReference type="Gene3D" id="3.20.20.70">
    <property type="entry name" value="Aldolase class I"/>
    <property type="match status" value="2"/>
</dbReference>
<dbReference type="FunFam" id="3.20.20.70:FF:000010">
    <property type="entry name" value="2-isopropylmalate synthase"/>
    <property type="match status" value="2"/>
</dbReference>
<keyword evidence="4" id="KW-0432">Leucine biosynthesis</keyword>
<evidence type="ECO:0000259" key="8">
    <source>
        <dbReference type="PROSITE" id="PS50991"/>
    </source>
</evidence>
<dbReference type="Pfam" id="PF08502">
    <property type="entry name" value="LeuA_dimer"/>
    <property type="match status" value="2"/>
</dbReference>
<evidence type="ECO:0000256" key="3">
    <source>
        <dbReference type="ARBA" id="ARBA00012973"/>
    </source>
</evidence>
<dbReference type="PANTHER" id="PTHR10277:SF9">
    <property type="entry name" value="2-ISOPROPYLMALATE SYNTHASE 1, CHLOROPLASTIC-RELATED"/>
    <property type="match status" value="1"/>
</dbReference>
<comment type="caution">
    <text evidence="9">The sequence shown here is derived from an EMBL/GenBank/DDBJ whole genome shotgun (WGS) entry which is preliminary data.</text>
</comment>
<dbReference type="EC" id="2.3.3.13" evidence="3"/>
<evidence type="ECO:0000313" key="10">
    <source>
        <dbReference type="Proteomes" id="UP000775213"/>
    </source>
</evidence>
<dbReference type="NCBIfam" id="NF002086">
    <property type="entry name" value="PRK00915.1-3"/>
    <property type="match status" value="2"/>
</dbReference>
<keyword evidence="7" id="KW-0100">Branched-chain amino acid biosynthesis</keyword>
<dbReference type="GO" id="GO:0003852">
    <property type="term" value="F:2-isopropylmalate synthase activity"/>
    <property type="evidence" value="ECO:0007669"/>
    <property type="project" value="UniProtKB-EC"/>
</dbReference>
<dbReference type="Proteomes" id="UP000775213">
    <property type="component" value="Unassembled WGS sequence"/>
</dbReference>
<keyword evidence="5" id="KW-0028">Amino-acid biosynthesis</keyword>
<keyword evidence="6" id="KW-0808">Transferase</keyword>
<comment type="catalytic activity">
    <reaction evidence="1">
        <text>3-methyl-2-oxobutanoate + acetyl-CoA + H2O = (2S)-2-isopropylmalate + CoA + H(+)</text>
        <dbReference type="Rhea" id="RHEA:21524"/>
        <dbReference type="ChEBI" id="CHEBI:1178"/>
        <dbReference type="ChEBI" id="CHEBI:11851"/>
        <dbReference type="ChEBI" id="CHEBI:15377"/>
        <dbReference type="ChEBI" id="CHEBI:15378"/>
        <dbReference type="ChEBI" id="CHEBI:57287"/>
        <dbReference type="ChEBI" id="CHEBI:57288"/>
        <dbReference type="EC" id="2.3.3.13"/>
    </reaction>
</comment>
<evidence type="ECO:0000256" key="2">
    <source>
        <dbReference type="ARBA" id="ARBA00004689"/>
    </source>
</evidence>
<evidence type="ECO:0000256" key="5">
    <source>
        <dbReference type="ARBA" id="ARBA00022605"/>
    </source>
</evidence>
<evidence type="ECO:0000256" key="4">
    <source>
        <dbReference type="ARBA" id="ARBA00022430"/>
    </source>
</evidence>
<dbReference type="InterPro" id="IPR000891">
    <property type="entry name" value="PYR_CT"/>
</dbReference>
<dbReference type="GO" id="GO:0019761">
    <property type="term" value="P:glucosinolate biosynthetic process"/>
    <property type="evidence" value="ECO:0007669"/>
    <property type="project" value="UniProtKB-ARBA"/>
</dbReference>
<dbReference type="InterPro" id="IPR013709">
    <property type="entry name" value="2-isopropylmalate_synth_dimer"/>
</dbReference>
<dbReference type="InterPro" id="IPR050073">
    <property type="entry name" value="2-IPM_HCS-like"/>
</dbReference>
<dbReference type="EMBL" id="JAGFBR010000009">
    <property type="protein sequence ID" value="KAH0461290.1"/>
    <property type="molecule type" value="Genomic_DNA"/>
</dbReference>
<dbReference type="InterPro" id="IPR054691">
    <property type="entry name" value="LeuA/HCS_post-cat"/>
</dbReference>
<dbReference type="InterPro" id="IPR013785">
    <property type="entry name" value="Aldolase_TIM"/>
</dbReference>
<dbReference type="Pfam" id="PF22617">
    <property type="entry name" value="HCS_D2"/>
    <property type="match status" value="2"/>
</dbReference>
<name>A0AAV7GZ08_DENCH</name>
<dbReference type="Gene3D" id="3.30.160.270">
    <property type="match status" value="2"/>
</dbReference>
<dbReference type="CDD" id="cd07940">
    <property type="entry name" value="DRE_TIM_IPMS"/>
    <property type="match status" value="2"/>
</dbReference>
<sequence>MIFYNEEELLLDKKKIVTESNEYKEVRATSNCVNHGDNDHVQEARVGIGRMLVTDFGAGIQREVTNKWAEPRGVKKFAWVLASFHVWSGVVRCGRMAANLKQPTNFDFPPPPPPVMASLPVSTATAGGPPFTFPSINDPSYVRILDTTLRDGEQAPGAAMTAEQKIVIARNLVLLGVDVIDAGFPVSSREDFNAVKSIADEVGNVQHGGGLEGHVPIIVVVARTSKRDIDAAWAAVSGALRPRIATFIATSEIHMRHKLKKNADEVVAIAREMVASDKDFLCRIFGEAIKAGARTVIIADTVGCSLPSEISRLVAYIKAHTPGIENATISLHCHNDLGLANANTLAGIEAGAREVEVTINGIGERAGNAALEEVVMAIKCRKELMGGLYTGVNTKYISAISKMVVEYTGLNVQSYKAIVGANAFSHESGIHQDGILKFRGTYEFISSEDIGLDQTSESGIVLGKLSGRHALKSRLLKLGYDLDETELDDAFKKFKLLTAKKKHITNDDIEEMVCSKSLQSQPVWSLGDLQVMHGTMGFSTAAVKLLNLDGKERISCSVGKGPVDAAYKAIDNIVQTPIKLVEYTNSAADGIHAIYKTQVVVTEDNDDLSTHHSSVIAHDHGNGHTCLEKLNAMAFLPANIAATVGPLSALNSSNDPSYVRILDTTLRDGEQAPGGAMTAEQKIAVARNLVLLGVDVIDAGFPISSQEDFNAVKLIADEIGNMQGGHEPVIMAAARCSKMDIDTAWAALSGARRPRLGTFIATSEIHLKHKLKKSGDEVVAIAREMVAYARRVGFQDISFAAEDSLRSDKDFLCRIFGEVIKAGARTVIIADTVGCSMPSEIGGFVGYVRDHTPGIENAIVSVHCHNDLGLANANTLAGIEAGAREVEVTINGIGERAGNAALEEVVMAIKCRKELMGGLYTGVNTKYLISTSKMVVEYTGLNVQPHKAIVGANAFSHESGIHQDGVLKFKGTYEFISREDIGLDLTSEPSIVLGKLSGRHALKSRLLKLGYDLDGAELDDIFKKFKLLTAKKKKITNDDIEELVCSKSMQSKPIWSFGYLQVMHGTMGFSTAVVKLLNLDGQERIACSMGRGPVDAAYKAIDNIIQTPVKLVEYTNSFVDDIHAISLTQVVVSEDNGNMSTHSPCTKAIGHSNGHAPSEGAIGHSNGNDSSKKANGCAMSFSGSGESIDLVVSSVEAYLKAVGLRSGLGLRCLVQQIARRGGGSYVVMLARACLSSGCLRLRENGVAACGLERQSVAIRVEMERTERCRRRLQALGQRLDEASEETGVGSDLQSRAGSRGWRFFFRVGRQRGEACEISVRGRSEREVVRLPYIDANEREVEACVNRRLRRCFCRSMDCNKRQDFCRICTEFEYGSPYSTDNMYYDYLKSICEICMRKNEVFESS</sequence>
<gene>
    <name evidence="9" type="ORF">IEQ34_008865</name>
</gene>
<dbReference type="InterPro" id="IPR036230">
    <property type="entry name" value="LeuA_allosteric_dom_sf"/>
</dbReference>
<dbReference type="InterPro" id="IPR002034">
    <property type="entry name" value="AIPM/Hcit_synth_CS"/>
</dbReference>
<dbReference type="Pfam" id="PF00682">
    <property type="entry name" value="HMGL-like"/>
    <property type="match status" value="2"/>
</dbReference>
<proteinExistence type="predicted"/>
<dbReference type="SUPFAM" id="SSF110921">
    <property type="entry name" value="2-isopropylmalate synthase LeuA, allosteric (dimerisation) domain"/>
    <property type="match status" value="2"/>
</dbReference>
<dbReference type="GO" id="GO:0010177">
    <property type="term" value="F:methylthioalkylmalate synthase activity"/>
    <property type="evidence" value="ECO:0007669"/>
    <property type="project" value="UniProtKB-ARBA"/>
</dbReference>
<dbReference type="GO" id="GO:0009098">
    <property type="term" value="P:L-leucine biosynthetic process"/>
    <property type="evidence" value="ECO:0007669"/>
    <property type="project" value="UniProtKB-KW"/>
</dbReference>
<dbReference type="FunFam" id="1.10.238.260:FF:000001">
    <property type="entry name" value="2-isopropylmalate synthase"/>
    <property type="match status" value="2"/>
</dbReference>
<evidence type="ECO:0000256" key="1">
    <source>
        <dbReference type="ARBA" id="ARBA00000064"/>
    </source>
</evidence>
<comment type="pathway">
    <text evidence="2">Amino-acid biosynthesis; L-leucine biosynthesis; L-leucine from 3-methyl-2-oxobutanoate: step 1/4.</text>
</comment>
<dbReference type="PANTHER" id="PTHR10277">
    <property type="entry name" value="HOMOCITRATE SYNTHASE-RELATED"/>
    <property type="match status" value="1"/>
</dbReference>
<accession>A0AAV7GZ08</accession>
<protein>
    <recommendedName>
        <fullName evidence="3">2-isopropylmalate synthase</fullName>
        <ecNumber evidence="3">2.3.3.13</ecNumber>
    </recommendedName>
</protein>
<evidence type="ECO:0000313" key="9">
    <source>
        <dbReference type="EMBL" id="KAH0461290.1"/>
    </source>
</evidence>
<evidence type="ECO:0000256" key="7">
    <source>
        <dbReference type="ARBA" id="ARBA00023304"/>
    </source>
</evidence>
<dbReference type="PROSITE" id="PS50991">
    <property type="entry name" value="PYR_CT"/>
    <property type="match status" value="2"/>
</dbReference>
<dbReference type="Gene3D" id="1.10.238.260">
    <property type="match status" value="2"/>
</dbReference>
<feature type="domain" description="Pyruvate carboxyltransferase" evidence="8">
    <location>
        <begin position="659"/>
        <end position="929"/>
    </location>
</feature>
<organism evidence="9 10">
    <name type="scientific">Dendrobium chrysotoxum</name>
    <name type="common">Orchid</name>
    <dbReference type="NCBI Taxonomy" id="161865"/>
    <lineage>
        <taxon>Eukaryota</taxon>
        <taxon>Viridiplantae</taxon>
        <taxon>Streptophyta</taxon>
        <taxon>Embryophyta</taxon>
        <taxon>Tracheophyta</taxon>
        <taxon>Spermatophyta</taxon>
        <taxon>Magnoliopsida</taxon>
        <taxon>Liliopsida</taxon>
        <taxon>Asparagales</taxon>
        <taxon>Orchidaceae</taxon>
        <taxon>Epidendroideae</taxon>
        <taxon>Malaxideae</taxon>
        <taxon>Dendrobiinae</taxon>
        <taxon>Dendrobium</taxon>
    </lineage>
</organism>
<dbReference type="PROSITE" id="PS00816">
    <property type="entry name" value="AIPM_HOMOCIT_SYNTH_2"/>
    <property type="match status" value="2"/>
</dbReference>
<keyword evidence="10" id="KW-1185">Reference proteome</keyword>
<dbReference type="PROSITE" id="PS00815">
    <property type="entry name" value="AIPM_HOMOCIT_SYNTH_1"/>
    <property type="match status" value="2"/>
</dbReference>
<dbReference type="SMART" id="SM00917">
    <property type="entry name" value="LeuA_dimer"/>
    <property type="match status" value="2"/>
</dbReference>
<reference evidence="9 10" key="1">
    <citation type="journal article" date="2021" name="Hortic Res">
        <title>Chromosome-scale assembly of the Dendrobium chrysotoxum genome enhances the understanding of orchid evolution.</title>
        <authorList>
            <person name="Zhang Y."/>
            <person name="Zhang G.Q."/>
            <person name="Zhang D."/>
            <person name="Liu X.D."/>
            <person name="Xu X.Y."/>
            <person name="Sun W.H."/>
            <person name="Yu X."/>
            <person name="Zhu X."/>
            <person name="Wang Z.W."/>
            <person name="Zhao X."/>
            <person name="Zhong W.Y."/>
            <person name="Chen H."/>
            <person name="Yin W.L."/>
            <person name="Huang T."/>
            <person name="Niu S.C."/>
            <person name="Liu Z.J."/>
        </authorList>
    </citation>
    <scope>NUCLEOTIDE SEQUENCE [LARGE SCALE GENOMIC DNA]</scope>
    <source>
        <strain evidence="9">Lindl</strain>
    </source>
</reference>
<dbReference type="SUPFAM" id="SSF51569">
    <property type="entry name" value="Aldolase"/>
    <property type="match status" value="2"/>
</dbReference>
<evidence type="ECO:0000256" key="6">
    <source>
        <dbReference type="ARBA" id="ARBA00022679"/>
    </source>
</evidence>